<gene>
    <name evidence="3" type="ORF">FLL46_01180</name>
</gene>
<dbReference type="Gene3D" id="2.60.120.380">
    <property type="match status" value="1"/>
</dbReference>
<dbReference type="OrthoDB" id="9802683at2"/>
<dbReference type="RefSeq" id="WP_142891589.1">
    <property type="nucleotide sequence ID" value="NZ_ML660160.1"/>
</dbReference>
<keyword evidence="4" id="KW-1185">Reference proteome</keyword>
<evidence type="ECO:0000313" key="3">
    <source>
        <dbReference type="EMBL" id="TQV89525.1"/>
    </source>
</evidence>
<dbReference type="Proteomes" id="UP000315439">
    <property type="component" value="Unassembled WGS sequence"/>
</dbReference>
<evidence type="ECO:0000259" key="2">
    <source>
        <dbReference type="Pfam" id="PF04151"/>
    </source>
</evidence>
<organism evidence="3 4">
    <name type="scientific">Aliikangiella coralliicola</name>
    <dbReference type="NCBI Taxonomy" id="2592383"/>
    <lineage>
        <taxon>Bacteria</taxon>
        <taxon>Pseudomonadati</taxon>
        <taxon>Pseudomonadota</taxon>
        <taxon>Gammaproteobacteria</taxon>
        <taxon>Oceanospirillales</taxon>
        <taxon>Pleioneaceae</taxon>
        <taxon>Aliikangiella</taxon>
    </lineage>
</organism>
<reference evidence="3 4" key="1">
    <citation type="submission" date="2019-07" db="EMBL/GenBank/DDBJ databases">
        <title>Draft genome for Aliikangiella sp. M105.</title>
        <authorList>
            <person name="Wang G."/>
        </authorList>
    </citation>
    <scope>NUCLEOTIDE SEQUENCE [LARGE SCALE GENOMIC DNA]</scope>
    <source>
        <strain evidence="3 4">M105</strain>
    </source>
</reference>
<accession>A0A545UJ89</accession>
<name>A0A545UJ89_9GAMM</name>
<feature type="domain" description="Peptidase C-terminal archaeal/bacterial" evidence="2">
    <location>
        <begin position="223"/>
        <end position="291"/>
    </location>
</feature>
<dbReference type="AlphaFoldDB" id="A0A545UJ89"/>
<evidence type="ECO:0000313" key="4">
    <source>
        <dbReference type="Proteomes" id="UP000315439"/>
    </source>
</evidence>
<feature type="signal peptide" evidence="1">
    <location>
        <begin position="1"/>
        <end position="20"/>
    </location>
</feature>
<dbReference type="Gene3D" id="2.60.120.260">
    <property type="entry name" value="Galactose-binding domain-like"/>
    <property type="match status" value="1"/>
</dbReference>
<keyword evidence="1" id="KW-0732">Signal</keyword>
<comment type="caution">
    <text evidence="3">The sequence shown here is derived from an EMBL/GenBank/DDBJ whole genome shotgun (WGS) entry which is preliminary data.</text>
</comment>
<evidence type="ECO:0000256" key="1">
    <source>
        <dbReference type="SAM" id="SignalP"/>
    </source>
</evidence>
<sequence length="305" mass="34351">MRLVHLGLLLFINWVNSIQAEELISPASQWQYYDLAASPPLDWFTKDFDSSQWQTGKAQFGYGENDEATVTAFGNDPENKTLVQYFRRTFVIQNLSDIGEPKLRILVDDGAVVYINGIEAYRVNLTKDTDHTLRSEHQTLATDSLIEYVWQEVPFDFSLLQQGENSIAVAVHQLSPNSSDISFDLAISYTLAKESIENESTQTHLLSSGETKQLTLLEPNSYSNIYRLNIPEGISELTISTSEGRGDADLLVLFDGIPSLNKWDERPSIGGNNETVIFRQPQPGSYFVRLFAVRPFADVKLTASW</sequence>
<proteinExistence type="predicted"/>
<dbReference type="InterPro" id="IPR007280">
    <property type="entry name" value="Peptidase_C_arc/bac"/>
</dbReference>
<protein>
    <recommendedName>
        <fullName evidence="2">Peptidase C-terminal archaeal/bacterial domain-containing protein</fullName>
    </recommendedName>
</protein>
<dbReference type="EMBL" id="VIKS01000001">
    <property type="protein sequence ID" value="TQV89525.1"/>
    <property type="molecule type" value="Genomic_DNA"/>
</dbReference>
<dbReference type="Pfam" id="PF04151">
    <property type="entry name" value="PPC"/>
    <property type="match status" value="1"/>
</dbReference>
<feature type="chain" id="PRO_5021727945" description="Peptidase C-terminal archaeal/bacterial domain-containing protein" evidence="1">
    <location>
        <begin position="21"/>
        <end position="305"/>
    </location>
</feature>